<feature type="domain" description="NlpC/P60" evidence="6">
    <location>
        <begin position="87"/>
        <end position="153"/>
    </location>
</feature>
<evidence type="ECO:0000256" key="3">
    <source>
        <dbReference type="ARBA" id="ARBA00022801"/>
    </source>
</evidence>
<keyword evidence="4" id="KW-0788">Thiol protease</keyword>
<dbReference type="GO" id="GO:0008234">
    <property type="term" value="F:cysteine-type peptidase activity"/>
    <property type="evidence" value="ECO:0007669"/>
    <property type="project" value="UniProtKB-KW"/>
</dbReference>
<keyword evidence="3" id="KW-0378">Hydrolase</keyword>
<name>A0A7H1BI70_9ACTN</name>
<evidence type="ECO:0000256" key="4">
    <source>
        <dbReference type="ARBA" id="ARBA00022807"/>
    </source>
</evidence>
<evidence type="ECO:0000313" key="7">
    <source>
        <dbReference type="EMBL" id="QNS08425.1"/>
    </source>
</evidence>
<dbReference type="SUPFAM" id="SSF54001">
    <property type="entry name" value="Cysteine proteinases"/>
    <property type="match status" value="1"/>
</dbReference>
<keyword evidence="2" id="KW-0645">Protease</keyword>
<dbReference type="EMBL" id="CP061281">
    <property type="protein sequence ID" value="QNS08425.1"/>
    <property type="molecule type" value="Genomic_DNA"/>
</dbReference>
<evidence type="ECO:0000313" key="8">
    <source>
        <dbReference type="Proteomes" id="UP000516428"/>
    </source>
</evidence>
<evidence type="ECO:0000256" key="2">
    <source>
        <dbReference type="ARBA" id="ARBA00022670"/>
    </source>
</evidence>
<dbReference type="AlphaFoldDB" id="A0A7H1BI70"/>
<gene>
    <name evidence="7" type="ORF">IAG42_35785</name>
</gene>
<dbReference type="InterPro" id="IPR000064">
    <property type="entry name" value="NLP_P60_dom"/>
</dbReference>
<reference evidence="7 8" key="1">
    <citation type="submission" date="2020-09" db="EMBL/GenBank/DDBJ databases">
        <title>A novel species.</title>
        <authorList>
            <person name="Gao J."/>
        </authorList>
    </citation>
    <scope>NUCLEOTIDE SEQUENCE [LARGE SCALE GENOMIC DNA]</scope>
    <source>
        <strain evidence="7 8">CRXT-Y-14</strain>
    </source>
</reference>
<dbReference type="InterPro" id="IPR038765">
    <property type="entry name" value="Papain-like_cys_pep_sf"/>
</dbReference>
<keyword evidence="8" id="KW-1185">Reference proteome</keyword>
<organism evidence="7 8">
    <name type="scientific">Streptomyces xanthii</name>
    <dbReference type="NCBI Taxonomy" id="2768069"/>
    <lineage>
        <taxon>Bacteria</taxon>
        <taxon>Bacillati</taxon>
        <taxon>Actinomycetota</taxon>
        <taxon>Actinomycetes</taxon>
        <taxon>Kitasatosporales</taxon>
        <taxon>Streptomycetaceae</taxon>
        <taxon>Streptomyces</taxon>
    </lineage>
</organism>
<evidence type="ECO:0000256" key="5">
    <source>
        <dbReference type="SAM" id="SignalP"/>
    </source>
</evidence>
<evidence type="ECO:0000256" key="1">
    <source>
        <dbReference type="ARBA" id="ARBA00007074"/>
    </source>
</evidence>
<sequence>MKRIARTLMPVGLAAALVTPVLTAQAEAHAQVPGPARVAAVQSENGEVGAAKAYSRNTTLSRAKSWLTANHGTRVPYSQSRTFGGYRTDCSGYVSMALKLAKPGTNTVGLTSSRYTRKIKMSSLRKGDLVIDANGSNTTRHVVIFVKWTSGAHKSYVAYEQRGGYGTDRSVRSYGLGADQYDAYRPKKYG</sequence>
<feature type="chain" id="PRO_5039247814" evidence="5">
    <location>
        <begin position="31"/>
        <end position="190"/>
    </location>
</feature>
<protein>
    <submittedName>
        <fullName evidence="7">C40 family peptidase</fullName>
    </submittedName>
</protein>
<feature type="signal peptide" evidence="5">
    <location>
        <begin position="1"/>
        <end position="30"/>
    </location>
</feature>
<dbReference type="GO" id="GO:0006508">
    <property type="term" value="P:proteolysis"/>
    <property type="evidence" value="ECO:0007669"/>
    <property type="project" value="UniProtKB-KW"/>
</dbReference>
<dbReference type="Gene3D" id="3.90.1720.10">
    <property type="entry name" value="endopeptidase domain like (from Nostoc punctiforme)"/>
    <property type="match status" value="1"/>
</dbReference>
<dbReference type="KEGG" id="sxn:IAG42_35785"/>
<keyword evidence="5" id="KW-0732">Signal</keyword>
<accession>A0A7H1BI70</accession>
<dbReference type="Proteomes" id="UP000516428">
    <property type="component" value="Chromosome"/>
</dbReference>
<proteinExistence type="inferred from homology"/>
<comment type="similarity">
    <text evidence="1">Belongs to the peptidase C40 family.</text>
</comment>
<evidence type="ECO:0000259" key="6">
    <source>
        <dbReference type="Pfam" id="PF00877"/>
    </source>
</evidence>
<dbReference type="Pfam" id="PF00877">
    <property type="entry name" value="NLPC_P60"/>
    <property type="match status" value="1"/>
</dbReference>